<gene>
    <name evidence="2" type="ORF">MACH07_22990</name>
</gene>
<feature type="transmembrane region" description="Helical" evidence="1">
    <location>
        <begin position="7"/>
        <end position="26"/>
    </location>
</feature>
<keyword evidence="1" id="KW-1133">Transmembrane helix</keyword>
<name>A0AA48KLT3_9FLAO</name>
<keyword evidence="3" id="KW-1185">Reference proteome</keyword>
<keyword evidence="1" id="KW-0812">Transmembrane</keyword>
<dbReference type="EMBL" id="AP027268">
    <property type="protein sequence ID" value="BDW93467.1"/>
    <property type="molecule type" value="Genomic_DNA"/>
</dbReference>
<accession>A0AA48KLT3</accession>
<dbReference type="AlphaFoldDB" id="A0AA48KLT3"/>
<dbReference type="Proteomes" id="UP001330184">
    <property type="component" value="Chromosome"/>
</dbReference>
<protein>
    <recommendedName>
        <fullName evidence="4">Type II secretion system protein GspC N-terminal domain-containing protein</fullName>
    </recommendedName>
</protein>
<reference evidence="2 3" key="1">
    <citation type="submission" date="2023-01" db="EMBL/GenBank/DDBJ databases">
        <title>Complete genome sequence of Muricauda aquimarina strain IFOP_LL357.</title>
        <authorList>
            <person name="Gajardo G."/>
            <person name="Ueki S."/>
            <person name="Maruyama F."/>
        </authorList>
    </citation>
    <scope>NUCLEOTIDE SEQUENCE [LARGE SCALE GENOMIC DNA]</scope>
    <source>
        <strain evidence="2 3">IFOP_LL357</strain>
    </source>
</reference>
<proteinExistence type="predicted"/>
<evidence type="ECO:0000313" key="3">
    <source>
        <dbReference type="Proteomes" id="UP001330184"/>
    </source>
</evidence>
<evidence type="ECO:0008006" key="4">
    <source>
        <dbReference type="Google" id="ProtNLM"/>
    </source>
</evidence>
<evidence type="ECO:0000256" key="1">
    <source>
        <dbReference type="SAM" id="Phobius"/>
    </source>
</evidence>
<organism evidence="2 3">
    <name type="scientific">Flagellimonas marinaquae</name>
    <dbReference type="NCBI Taxonomy" id="254955"/>
    <lineage>
        <taxon>Bacteria</taxon>
        <taxon>Pseudomonadati</taxon>
        <taxon>Bacteroidota</taxon>
        <taxon>Flavobacteriia</taxon>
        <taxon>Flavobacteriales</taxon>
        <taxon>Flavobacteriaceae</taxon>
        <taxon>Flagellimonas</taxon>
    </lineage>
</organism>
<sequence>MSKNTKTYLLLCLVLVIWGIIGFKIISPLPHEPDMSPIKAPKPKMVQIATEKDTFSINADYRDPFLGTLPSTKKKVVQRKIKKEMVQKRSIVYSGLVKESGSGNILFFISIDGQQHMMSLKEEINGVTLVYGNDKQIKVRFDGQSETISLQ</sequence>
<dbReference type="RefSeq" id="WP_338194010.1">
    <property type="nucleotide sequence ID" value="NZ_AP027268.1"/>
</dbReference>
<keyword evidence="1" id="KW-0472">Membrane</keyword>
<evidence type="ECO:0000313" key="2">
    <source>
        <dbReference type="EMBL" id="BDW93467.1"/>
    </source>
</evidence>